<accession>J9DPQ4</accession>
<feature type="region of interest" description="Disordered" evidence="2">
    <location>
        <begin position="133"/>
        <end position="160"/>
    </location>
</feature>
<keyword evidence="1" id="KW-0677">Repeat</keyword>
<evidence type="ECO:0000256" key="2">
    <source>
        <dbReference type="SAM" id="MobiDB-lite"/>
    </source>
</evidence>
<evidence type="ECO:0000256" key="1">
    <source>
        <dbReference type="ARBA" id="ARBA00022737"/>
    </source>
</evidence>
<dbReference type="AlphaFoldDB" id="J9DPQ4"/>
<organism evidence="3 4">
    <name type="scientific">Wuchereria bancrofti</name>
    <dbReference type="NCBI Taxonomy" id="6293"/>
    <lineage>
        <taxon>Eukaryota</taxon>
        <taxon>Metazoa</taxon>
        <taxon>Ecdysozoa</taxon>
        <taxon>Nematoda</taxon>
        <taxon>Chromadorea</taxon>
        <taxon>Rhabditida</taxon>
        <taxon>Spirurina</taxon>
        <taxon>Spiruromorpha</taxon>
        <taxon>Filarioidea</taxon>
        <taxon>Onchocercidae</taxon>
        <taxon>Wuchereria</taxon>
    </lineage>
</organism>
<dbReference type="InterPro" id="IPR008160">
    <property type="entry name" value="Collagen"/>
</dbReference>
<feature type="compositionally biased region" description="Low complexity" evidence="2">
    <location>
        <begin position="44"/>
        <end position="62"/>
    </location>
</feature>
<evidence type="ECO:0000313" key="4">
    <source>
        <dbReference type="Proteomes" id="UP000004810"/>
    </source>
</evidence>
<proteinExistence type="predicted"/>
<dbReference type="EMBL" id="ADBV01018402">
    <property type="protein sequence ID" value="EJW71511.1"/>
    <property type="molecule type" value="Genomic_DNA"/>
</dbReference>
<gene>
    <name evidence="3" type="ORF">WUBG_17582</name>
</gene>
<dbReference type="Pfam" id="PF01391">
    <property type="entry name" value="Collagen"/>
    <property type="match status" value="1"/>
</dbReference>
<protein>
    <recommendedName>
        <fullName evidence="5">Collagen triple helix repeat protein</fullName>
    </recommendedName>
</protein>
<name>J9DPQ4_WUCBA</name>
<dbReference type="PANTHER" id="PTHR24637:SF256">
    <property type="entry name" value="NEMATODE CUTICLE COLLAGEN N-TERMINAL DOMAIN-CONTAINING PROTEIN"/>
    <property type="match status" value="1"/>
</dbReference>
<feature type="compositionally biased region" description="Pro residues" evidence="2">
    <location>
        <begin position="14"/>
        <end position="26"/>
    </location>
</feature>
<feature type="region of interest" description="Disordered" evidence="2">
    <location>
        <begin position="1"/>
        <end position="75"/>
    </location>
</feature>
<evidence type="ECO:0000313" key="3">
    <source>
        <dbReference type="EMBL" id="EJW71511.1"/>
    </source>
</evidence>
<evidence type="ECO:0008006" key="5">
    <source>
        <dbReference type="Google" id="ProtNLM"/>
    </source>
</evidence>
<dbReference type="PANTHER" id="PTHR24637">
    <property type="entry name" value="COLLAGEN"/>
    <property type="match status" value="1"/>
</dbReference>
<reference evidence="4" key="1">
    <citation type="submission" date="2012-08" db="EMBL/GenBank/DDBJ databases">
        <title>The Genome Sequence of Wuchereria bancrofti.</title>
        <authorList>
            <person name="Nutman T.B."/>
            <person name="Fink D.L."/>
            <person name="Russ C."/>
            <person name="Young S."/>
            <person name="Zeng Q."/>
            <person name="Koehrsen M."/>
            <person name="Alvarado L."/>
            <person name="Berlin A."/>
            <person name="Chapman S.B."/>
            <person name="Chen Z."/>
            <person name="Freedman E."/>
            <person name="Gellesch M."/>
            <person name="Goldberg J."/>
            <person name="Griggs A."/>
            <person name="Gujja S."/>
            <person name="Heilman E.R."/>
            <person name="Heiman D."/>
            <person name="Hepburn T."/>
            <person name="Howarth C."/>
            <person name="Jen D."/>
            <person name="Larson L."/>
            <person name="Lewis B."/>
            <person name="Mehta T."/>
            <person name="Park D."/>
            <person name="Pearson M."/>
            <person name="Roberts A."/>
            <person name="Saif S."/>
            <person name="Shea T."/>
            <person name="Shenoy N."/>
            <person name="Sisk P."/>
            <person name="Stolte C."/>
            <person name="Sykes S."/>
            <person name="Walk T."/>
            <person name="White J."/>
            <person name="Yandava C."/>
            <person name="Haas B."/>
            <person name="Henn M.R."/>
            <person name="Nusbaum C."/>
            <person name="Birren B."/>
        </authorList>
    </citation>
    <scope>NUCLEOTIDE SEQUENCE [LARGE SCALE GENOMIC DNA]</scope>
    <source>
        <strain evidence="4">NA</strain>
    </source>
</reference>
<dbReference type="Proteomes" id="UP000004810">
    <property type="component" value="Unassembled WGS sequence"/>
</dbReference>
<comment type="caution">
    <text evidence="3">The sequence shown here is derived from an EMBL/GenBank/DDBJ whole genome shotgun (WGS) entry which is preliminary data.</text>
</comment>
<sequence length="160" mass="17083">MGESMLVMYGTPGPKGPPGPEGPIGPPGEDGEPGLEGDRGLAGEQGPPGTSGPPGQEGLPGEPGEPGTPGVDAAYCPCPQRTSYVYVESAEPSSKPHNFKETEVYTPGEAQLLPSDEYFHALLQPDHTYVRYKKSQRNRHLLNKVTRKKTVSNRKSKKTS</sequence>